<evidence type="ECO:0000313" key="3">
    <source>
        <dbReference type="EMBL" id="WUS61014.1"/>
    </source>
</evidence>
<dbReference type="InterPro" id="IPR014756">
    <property type="entry name" value="Ig_E-set"/>
</dbReference>
<dbReference type="Pfam" id="PF01764">
    <property type="entry name" value="Lipase_3"/>
    <property type="match status" value="1"/>
</dbReference>
<dbReference type="InterPro" id="IPR002921">
    <property type="entry name" value="Fungal_lipase-type"/>
</dbReference>
<protein>
    <submittedName>
        <fullName evidence="3">IPT/TIG domain-containing protein</fullName>
    </submittedName>
</protein>
<dbReference type="SUPFAM" id="SSF53474">
    <property type="entry name" value="alpha/beta-Hydrolases"/>
    <property type="match status" value="1"/>
</dbReference>
<dbReference type="EMBL" id="CP108482">
    <property type="protein sequence ID" value="WUS61014.1"/>
    <property type="molecule type" value="Genomic_DNA"/>
</dbReference>
<dbReference type="PANTHER" id="PTHR45856">
    <property type="entry name" value="ALPHA/BETA-HYDROLASES SUPERFAMILY PROTEIN"/>
    <property type="match status" value="1"/>
</dbReference>
<dbReference type="Pfam" id="PF01833">
    <property type="entry name" value="TIG"/>
    <property type="match status" value="2"/>
</dbReference>
<dbReference type="Gene3D" id="3.40.50.1820">
    <property type="entry name" value="alpha/beta hydrolase"/>
    <property type="match status" value="1"/>
</dbReference>
<dbReference type="SUPFAM" id="SSF81296">
    <property type="entry name" value="E set domains"/>
    <property type="match status" value="2"/>
</dbReference>
<accession>A0ABZ1WJQ7</accession>
<sequence>MTEDLSTLPPGVTMTLAAIAATGAAPRPSGETLAVQKQRISNGILQQLSDKTLATQGNWELAWLGLSPDNANMAYIAKGPSSQFAVVVRGTVGNAIDTIEDLDVGTVVPFTVGGPSPVSVSKGAMTAFTQVVTMTDESSAAGAGLVEALTSLLKPAPGATVYVVGHSLGGCIATMLALYLQAQTWNDSPQFAVSTFAAPTAGLKDFADRFNSVKWALYQGYVNKYDLVPLAWASLDTAKQWYPSPGPVAPPAVKDLLTVVKGLSGTNEYIQPATTSSPLNADYKAYDPNVLKSTTQDFLAQVAFQHSNPTYLKLLNSPVPAPAPVVASISPRVGAPGTLITITGSGFDSESMVDFGTVPCVPPNVVSDTQITAIAPDGVGVVDVRVTNDLGTSPATPFGQFAYGGPEPVVVTGIVPDSGKLGNTVTINGVGFGTTPTVYFGSRTATVTGVSPTQIRATVPVPDPLQPKTIDIRVRVNGYLSPAVPVDEFTHTG</sequence>
<dbReference type="Proteomes" id="UP001432014">
    <property type="component" value="Chromosome"/>
</dbReference>
<keyword evidence="4" id="KW-1185">Reference proteome</keyword>
<evidence type="ECO:0000259" key="2">
    <source>
        <dbReference type="Pfam" id="PF01833"/>
    </source>
</evidence>
<proteinExistence type="predicted"/>
<feature type="domain" description="Fungal lipase-type" evidence="1">
    <location>
        <begin position="86"/>
        <end position="230"/>
    </location>
</feature>
<dbReference type="InterPro" id="IPR013783">
    <property type="entry name" value="Ig-like_fold"/>
</dbReference>
<evidence type="ECO:0000259" key="1">
    <source>
        <dbReference type="Pfam" id="PF01764"/>
    </source>
</evidence>
<dbReference type="InterPro" id="IPR029058">
    <property type="entry name" value="AB_hydrolase_fold"/>
</dbReference>
<feature type="domain" description="IPT/TIG" evidence="2">
    <location>
        <begin position="410"/>
        <end position="479"/>
    </location>
</feature>
<reference evidence="3 4" key="1">
    <citation type="submission" date="2022-10" db="EMBL/GenBank/DDBJ databases">
        <title>The complete genomes of actinobacterial strains from the NBC collection.</title>
        <authorList>
            <person name="Joergensen T.S."/>
            <person name="Alvarez Arevalo M."/>
            <person name="Sterndorff E.B."/>
            <person name="Faurdal D."/>
            <person name="Vuksanovic O."/>
            <person name="Mourched A.-S."/>
            <person name="Charusanti P."/>
            <person name="Shaw S."/>
            <person name="Blin K."/>
            <person name="Weber T."/>
        </authorList>
    </citation>
    <scope>NUCLEOTIDE SEQUENCE [LARGE SCALE GENOMIC DNA]</scope>
    <source>
        <strain evidence="3 4">NBC_01247</strain>
    </source>
</reference>
<feature type="domain" description="IPT/TIG" evidence="2">
    <location>
        <begin position="324"/>
        <end position="396"/>
    </location>
</feature>
<evidence type="ECO:0000313" key="4">
    <source>
        <dbReference type="Proteomes" id="UP001432014"/>
    </source>
</evidence>
<dbReference type="PANTHER" id="PTHR45856:SF24">
    <property type="entry name" value="FUNGAL LIPASE-LIKE DOMAIN-CONTAINING PROTEIN"/>
    <property type="match status" value="1"/>
</dbReference>
<gene>
    <name evidence="3" type="ORF">OG469_39305</name>
</gene>
<dbReference type="CDD" id="cd00519">
    <property type="entry name" value="Lipase_3"/>
    <property type="match status" value="1"/>
</dbReference>
<organism evidence="3 4">
    <name type="scientific">Kitasatospora herbaricolor</name>
    <dbReference type="NCBI Taxonomy" id="68217"/>
    <lineage>
        <taxon>Bacteria</taxon>
        <taxon>Bacillati</taxon>
        <taxon>Actinomycetota</taxon>
        <taxon>Actinomycetes</taxon>
        <taxon>Kitasatosporales</taxon>
        <taxon>Streptomycetaceae</taxon>
        <taxon>Kitasatospora</taxon>
    </lineage>
</organism>
<dbReference type="InterPro" id="IPR002909">
    <property type="entry name" value="IPT_dom"/>
</dbReference>
<dbReference type="CDD" id="cd00603">
    <property type="entry name" value="IPT_PCSR"/>
    <property type="match status" value="1"/>
</dbReference>
<dbReference type="InterPro" id="IPR051218">
    <property type="entry name" value="Sec_MonoDiacylglyc_Lipase"/>
</dbReference>
<dbReference type="Gene3D" id="2.60.40.10">
    <property type="entry name" value="Immunoglobulins"/>
    <property type="match status" value="2"/>
</dbReference>
<dbReference type="RefSeq" id="WP_329611674.1">
    <property type="nucleotide sequence ID" value="NZ_CP108482.1"/>
</dbReference>
<name>A0ABZ1WJQ7_9ACTN</name>